<proteinExistence type="predicted"/>
<accession>A0A853GQU8</accession>
<reference evidence="1 2" key="1">
    <citation type="submission" date="2020-07" db="EMBL/GenBank/DDBJ databases">
        <title>Taxonomic revisions and descriptions of new bacterial species based on genomic comparisons in the high-G+C-content subgroup of the family Alcaligenaceae.</title>
        <authorList>
            <person name="Szabo A."/>
            <person name="Felfoldi T."/>
        </authorList>
    </citation>
    <scope>NUCLEOTIDE SEQUENCE [LARGE SCALE GENOMIC DNA]</scope>
    <source>
        <strain evidence="1 2">DSM 25667</strain>
    </source>
</reference>
<dbReference type="AlphaFoldDB" id="A0A853GQU8"/>
<protein>
    <submittedName>
        <fullName evidence="1">Nucleoside 2-deoxyribosyltransferase</fullName>
    </submittedName>
</protein>
<dbReference type="EMBL" id="JACCEV010000001">
    <property type="protein sequence ID" value="NYT84537.1"/>
    <property type="molecule type" value="Genomic_DNA"/>
</dbReference>
<dbReference type="RefSeq" id="WP_130038301.1">
    <property type="nucleotide sequence ID" value="NZ_JACCEV010000001.1"/>
</dbReference>
<dbReference type="Gene3D" id="3.40.50.450">
    <property type="match status" value="1"/>
</dbReference>
<dbReference type="GO" id="GO:0016740">
    <property type="term" value="F:transferase activity"/>
    <property type="evidence" value="ECO:0007669"/>
    <property type="project" value="UniProtKB-KW"/>
</dbReference>
<name>A0A853GQU8_9BURK</name>
<dbReference type="PANTHER" id="PTHR15364">
    <property type="entry name" value="2'-DEOXYNUCLEOSIDE 5'-PHOSPHATE N-HYDROLASE 1"/>
    <property type="match status" value="1"/>
</dbReference>
<dbReference type="GO" id="GO:0009159">
    <property type="term" value="P:deoxyribonucleoside monophosphate catabolic process"/>
    <property type="evidence" value="ECO:0007669"/>
    <property type="project" value="TreeGrafter"/>
</dbReference>
<organism evidence="1 2">
    <name type="scientific">Pollutimonas harenae</name>
    <dbReference type="NCBI Taxonomy" id="657015"/>
    <lineage>
        <taxon>Bacteria</taxon>
        <taxon>Pseudomonadati</taxon>
        <taxon>Pseudomonadota</taxon>
        <taxon>Betaproteobacteria</taxon>
        <taxon>Burkholderiales</taxon>
        <taxon>Alcaligenaceae</taxon>
        <taxon>Pollutimonas</taxon>
    </lineage>
</organism>
<gene>
    <name evidence="1" type="ORF">H0A62_02870</name>
</gene>
<evidence type="ECO:0000313" key="1">
    <source>
        <dbReference type="EMBL" id="NYT84537.1"/>
    </source>
</evidence>
<dbReference type="InterPro" id="IPR007710">
    <property type="entry name" value="Nucleoside_deoxyribTrfase"/>
</dbReference>
<dbReference type="SUPFAM" id="SSF52309">
    <property type="entry name" value="N-(deoxy)ribosyltransferase-like"/>
    <property type="match status" value="1"/>
</dbReference>
<keyword evidence="1" id="KW-0808">Transferase</keyword>
<dbReference type="GO" id="GO:0070694">
    <property type="term" value="F:5-hydroxymethyl-dUMP N-hydrolase activity"/>
    <property type="evidence" value="ECO:0007669"/>
    <property type="project" value="TreeGrafter"/>
</dbReference>
<dbReference type="PANTHER" id="PTHR15364:SF0">
    <property type="entry name" value="2'-DEOXYNUCLEOSIDE 5'-PHOSPHATE N-HYDROLASE 1"/>
    <property type="match status" value="1"/>
</dbReference>
<comment type="caution">
    <text evidence="1">The sequence shown here is derived from an EMBL/GenBank/DDBJ whole genome shotgun (WGS) entry which is preliminary data.</text>
</comment>
<dbReference type="Pfam" id="PF05014">
    <property type="entry name" value="Nuc_deoxyrib_tr"/>
    <property type="match status" value="1"/>
</dbReference>
<dbReference type="Proteomes" id="UP000554144">
    <property type="component" value="Unassembled WGS sequence"/>
</dbReference>
<keyword evidence="2" id="KW-1185">Reference proteome</keyword>
<dbReference type="InterPro" id="IPR051239">
    <property type="entry name" value="2'-dNMP_N-hydrolase"/>
</dbReference>
<sequence>MKSIYLAGFDVFRPDARQWGDTLKVLCSKYGFMGLYPLDNQAPRNLSGPELALWIYRANIGLIEQADMVAANVNAFRGAEPDSGTAFEVGYAAALGKPVWVYTDDARPLIKQVPVVRSPGSPVYTDTQGYTVEDFGLNLNLMIACSAQVVIGSVEDCLSEMSEHA</sequence>
<dbReference type="OrthoDB" id="9795789at2"/>
<evidence type="ECO:0000313" key="2">
    <source>
        <dbReference type="Proteomes" id="UP000554144"/>
    </source>
</evidence>